<feature type="transmembrane region" description="Helical" evidence="7">
    <location>
        <begin position="56"/>
        <end position="77"/>
    </location>
</feature>
<evidence type="ECO:0000256" key="1">
    <source>
        <dbReference type="ARBA" id="ARBA00004651"/>
    </source>
</evidence>
<evidence type="ECO:0000256" key="4">
    <source>
        <dbReference type="ARBA" id="ARBA00022692"/>
    </source>
</evidence>
<organism evidence="9 10">
    <name type="scientific">Ammoniphilus resinae</name>
    <dbReference type="NCBI Taxonomy" id="861532"/>
    <lineage>
        <taxon>Bacteria</taxon>
        <taxon>Bacillati</taxon>
        <taxon>Bacillota</taxon>
        <taxon>Bacilli</taxon>
        <taxon>Bacillales</taxon>
        <taxon>Paenibacillaceae</taxon>
        <taxon>Aneurinibacillus group</taxon>
        <taxon>Ammoniphilus</taxon>
    </lineage>
</organism>
<proteinExistence type="inferred from homology"/>
<feature type="domain" description="YetF C-terminal" evidence="8">
    <location>
        <begin position="114"/>
        <end position="165"/>
    </location>
</feature>
<evidence type="ECO:0000256" key="7">
    <source>
        <dbReference type="SAM" id="Phobius"/>
    </source>
</evidence>
<dbReference type="PANTHER" id="PTHR34582:SF2">
    <property type="entry name" value="UPF0702 TRANSMEMBRANE PROTEIN YDFR"/>
    <property type="match status" value="1"/>
</dbReference>
<dbReference type="RefSeq" id="WP_209808422.1">
    <property type="nucleotide sequence ID" value="NZ_JAGGKT010000001.1"/>
</dbReference>
<evidence type="ECO:0000256" key="5">
    <source>
        <dbReference type="ARBA" id="ARBA00022989"/>
    </source>
</evidence>
<keyword evidence="6 7" id="KW-0472">Membrane</keyword>
<dbReference type="Proteomes" id="UP001519343">
    <property type="component" value="Unassembled WGS sequence"/>
</dbReference>
<reference evidence="9 10" key="1">
    <citation type="submission" date="2021-03" db="EMBL/GenBank/DDBJ databases">
        <title>Genomic Encyclopedia of Type Strains, Phase IV (KMG-IV): sequencing the most valuable type-strain genomes for metagenomic binning, comparative biology and taxonomic classification.</title>
        <authorList>
            <person name="Goeker M."/>
        </authorList>
    </citation>
    <scope>NUCLEOTIDE SEQUENCE [LARGE SCALE GENOMIC DNA]</scope>
    <source>
        <strain evidence="9 10">DSM 24738</strain>
    </source>
</reference>
<comment type="caution">
    <text evidence="9">The sequence shown here is derived from an EMBL/GenBank/DDBJ whole genome shotgun (WGS) entry which is preliminary data.</text>
</comment>
<keyword evidence="4 7" id="KW-0812">Transmembrane</keyword>
<evidence type="ECO:0000313" key="10">
    <source>
        <dbReference type="Proteomes" id="UP001519343"/>
    </source>
</evidence>
<evidence type="ECO:0000256" key="3">
    <source>
        <dbReference type="ARBA" id="ARBA00022475"/>
    </source>
</evidence>
<name>A0ABS4GK16_9BACL</name>
<comment type="subcellular location">
    <subcellularLocation>
        <location evidence="1">Cell membrane</location>
        <topology evidence="1">Multi-pass membrane protein</topology>
    </subcellularLocation>
</comment>
<dbReference type="InterPro" id="IPR023090">
    <property type="entry name" value="UPF0702_alpha/beta_dom_sf"/>
</dbReference>
<keyword evidence="10" id="KW-1185">Reference proteome</keyword>
<evidence type="ECO:0000313" key="9">
    <source>
        <dbReference type="EMBL" id="MBP1930442.1"/>
    </source>
</evidence>
<evidence type="ECO:0000259" key="8">
    <source>
        <dbReference type="Pfam" id="PF04239"/>
    </source>
</evidence>
<feature type="transmembrane region" description="Helical" evidence="7">
    <location>
        <begin position="6"/>
        <end position="25"/>
    </location>
</feature>
<evidence type="ECO:0000256" key="2">
    <source>
        <dbReference type="ARBA" id="ARBA00006448"/>
    </source>
</evidence>
<comment type="similarity">
    <text evidence="2">Belongs to the UPF0702 family.</text>
</comment>
<dbReference type="PANTHER" id="PTHR34582">
    <property type="entry name" value="UPF0702 TRANSMEMBRANE PROTEIN YCAP"/>
    <property type="match status" value="1"/>
</dbReference>
<sequence length="178" mass="20601">MEWVILLLRTLFFYTLVVLVMKAFTYESKIRLVDLMVAFMIALLSVVAIVRPSAPLMIYLTPILLLTTVHLFSRLLFREREKVPIHPIPKAMPISRSQSFADVEMGMLDPLPSQAPPPRLPLPLILDGKVLDHNLERLGKTRFWLKNEVQEFGVSRFKEVSYCSIDQQGRMYLDRKKS</sequence>
<gene>
    <name evidence="9" type="ORF">J2Z37_000429</name>
</gene>
<dbReference type="InterPro" id="IPR007353">
    <property type="entry name" value="DUF421"/>
</dbReference>
<dbReference type="EMBL" id="JAGGKT010000001">
    <property type="protein sequence ID" value="MBP1930442.1"/>
    <property type="molecule type" value="Genomic_DNA"/>
</dbReference>
<evidence type="ECO:0000256" key="6">
    <source>
        <dbReference type="ARBA" id="ARBA00023136"/>
    </source>
</evidence>
<feature type="transmembrane region" description="Helical" evidence="7">
    <location>
        <begin position="32"/>
        <end position="50"/>
    </location>
</feature>
<dbReference type="Gene3D" id="3.30.240.20">
    <property type="entry name" value="bsu07140 like domains"/>
    <property type="match status" value="1"/>
</dbReference>
<protein>
    <submittedName>
        <fullName evidence="9">Uncharacterized membrane protein YcaP (DUF421 family)</fullName>
    </submittedName>
</protein>
<keyword evidence="5 7" id="KW-1133">Transmembrane helix</keyword>
<dbReference type="Pfam" id="PF04239">
    <property type="entry name" value="DUF421"/>
    <property type="match status" value="1"/>
</dbReference>
<accession>A0ABS4GK16</accession>
<keyword evidence="3" id="KW-1003">Cell membrane</keyword>